<dbReference type="EnsemblPlants" id="Kaladp0071s0410.1.v1.1">
    <property type="protein sequence ID" value="Kaladp0071s0410.1.v1.1"/>
    <property type="gene ID" value="Kaladp0071s0410.v1.1"/>
</dbReference>
<evidence type="ECO:0000313" key="3">
    <source>
        <dbReference type="Proteomes" id="UP000594263"/>
    </source>
</evidence>
<dbReference type="Gramene" id="Kaladp0071s0410.1.v1.1">
    <property type="protein sequence ID" value="Kaladp0071s0410.1.v1.1"/>
    <property type="gene ID" value="Kaladp0071s0410.v1.1"/>
</dbReference>
<evidence type="ECO:0000256" key="1">
    <source>
        <dbReference type="SAM" id="MobiDB-lite"/>
    </source>
</evidence>
<accession>A0A7N1A3A6</accession>
<feature type="compositionally biased region" description="Basic residues" evidence="1">
    <location>
        <begin position="323"/>
        <end position="332"/>
    </location>
</feature>
<feature type="compositionally biased region" description="Basic and acidic residues" evidence="1">
    <location>
        <begin position="197"/>
        <end position="233"/>
    </location>
</feature>
<sequence>MENSPKKRKEPEKESGAEMPASSAHLQRVAPAAASTPLPDATLQSLSLFPTLPTPSSAPAFSLDLNQPPFQQSSMSSPLPDATLQSLSLFPTLPAPSSAPAFSLDLNQPPFQQSPTSAFSKWTPPSQPSIPRQRFFGSAFPAKIILLLASKSAATNRPPPSQQPQDATNDSKRLQEEMQESDQSRLQLQQSQIINMEEGRSSRDVRAEELSATRDVRVDEPSRGSREGNRIRTDATGGSTRDVRVEEPSRGRRERNRSRTDVAGVSTRDVRVDEPSRGRREGNRSPTDAAGGSARDVRVDEPSSRGSNAWSRSPTDAAISLRPRSKNGRRPSSRNQPSHAMNAGDPTYAAARRVFHGGGRPFWPFLVSSPDLETLVAEMPVWGATRRRC</sequence>
<feature type="region of interest" description="Disordered" evidence="1">
    <location>
        <begin position="57"/>
        <end position="79"/>
    </location>
</feature>
<feature type="region of interest" description="Disordered" evidence="1">
    <location>
        <begin position="154"/>
        <end position="344"/>
    </location>
</feature>
<reference evidence="2" key="1">
    <citation type="submission" date="2021-01" db="UniProtKB">
        <authorList>
            <consortium name="EnsemblPlants"/>
        </authorList>
    </citation>
    <scope>IDENTIFICATION</scope>
</reference>
<protein>
    <submittedName>
        <fullName evidence="2">Uncharacterized protein</fullName>
    </submittedName>
</protein>
<feature type="compositionally biased region" description="Basic and acidic residues" evidence="1">
    <location>
        <begin position="268"/>
        <end position="283"/>
    </location>
</feature>
<dbReference type="AlphaFoldDB" id="A0A7N1A3A6"/>
<name>A0A7N1A3A6_KALFE</name>
<keyword evidence="3" id="KW-1185">Reference proteome</keyword>
<feature type="region of interest" description="Disordered" evidence="1">
    <location>
        <begin position="1"/>
        <end position="37"/>
    </location>
</feature>
<proteinExistence type="predicted"/>
<feature type="compositionally biased region" description="Basic and acidic residues" evidence="1">
    <location>
        <begin position="241"/>
        <end position="251"/>
    </location>
</feature>
<evidence type="ECO:0000313" key="2">
    <source>
        <dbReference type="EnsemblPlants" id="Kaladp0071s0410.1.v1.1"/>
    </source>
</evidence>
<dbReference type="Proteomes" id="UP000594263">
    <property type="component" value="Unplaced"/>
</dbReference>
<feature type="compositionally biased region" description="Polar residues" evidence="1">
    <location>
        <begin position="304"/>
        <end position="314"/>
    </location>
</feature>
<feature type="compositionally biased region" description="Low complexity" evidence="1">
    <location>
        <begin position="67"/>
        <end position="79"/>
    </location>
</feature>
<organism evidence="2 3">
    <name type="scientific">Kalanchoe fedtschenkoi</name>
    <name type="common">Lavender scallops</name>
    <name type="synonym">South American air plant</name>
    <dbReference type="NCBI Taxonomy" id="63787"/>
    <lineage>
        <taxon>Eukaryota</taxon>
        <taxon>Viridiplantae</taxon>
        <taxon>Streptophyta</taxon>
        <taxon>Embryophyta</taxon>
        <taxon>Tracheophyta</taxon>
        <taxon>Spermatophyta</taxon>
        <taxon>Magnoliopsida</taxon>
        <taxon>eudicotyledons</taxon>
        <taxon>Gunneridae</taxon>
        <taxon>Pentapetalae</taxon>
        <taxon>Saxifragales</taxon>
        <taxon>Crassulaceae</taxon>
        <taxon>Kalanchoe</taxon>
    </lineage>
</organism>